<keyword evidence="4" id="KW-0472">Membrane</keyword>
<proteinExistence type="predicted"/>
<feature type="compositionally biased region" description="Pro residues" evidence="6">
    <location>
        <begin position="19"/>
        <end position="28"/>
    </location>
</feature>
<name>A0ABQ8XWN5_9EUKA</name>
<dbReference type="SMART" id="SM00326">
    <property type="entry name" value="SH3"/>
    <property type="match status" value="5"/>
</dbReference>
<accession>A0ABQ8XWN5</accession>
<feature type="compositionally biased region" description="Low complexity" evidence="6">
    <location>
        <begin position="74"/>
        <end position="84"/>
    </location>
</feature>
<dbReference type="InterPro" id="IPR036028">
    <property type="entry name" value="SH3-like_dom_sf"/>
</dbReference>
<dbReference type="PANTHER" id="PTHR14167">
    <property type="entry name" value="SH3 DOMAIN-CONTAINING"/>
    <property type="match status" value="1"/>
</dbReference>
<sequence>MSDYRGVVSKFTKPENEPKAPPNKPLPNLPQQKRSKPKLPPRTHSIHQSISNFTFSQDIQQLVKTKTDPNTVFKNKNSNKVSSPKLPPRKTINPRNINNKKNVYQRNQKVRTSCDYEAKEEGELSFKKGTIVTLTNQKNNEWWEGTIDNSKQGIVNSRMVEYITETYSKNYESKSQTDNEIEEKKLKRITVKVDEESLQNSQDFFFQDHKEDQLARAKLDFKGEEDSGFYFSKGDILVIYGQIGDQVQGENSQGYVDYFPLDTIEYLDKNQNVMKENPFSTLSETNMQIMKSNKVVSHQKVNERRDLSKREDVNIPEKDKNVNTNINEKRKKRITMKIENEEQYEYDPDEDHEGDPKVRAICDYTAQNNSQLSFTKGTIIYVTGMNESGWWQGETRDFLIGNFNSKMVEFVENEENKSQVSQISGINFKLNSNNENKPENKNIKINQNKILNTSTNIDINEKEKQKLTNKSVINDPIQRIENTLKLIRQSPFQKVQEHFVKALYKFDSKQQGDLSFREGEVLIAFASDKSGWIIGENYDGKIGIFPANYVITIDEEFPLKKYKAIQNFELKNIDFSQFSFLKDEIFVFMYEINNDWIYAKRENDQKEGYIQKIFLEEIN</sequence>
<comment type="subcellular location">
    <subcellularLocation>
        <location evidence="1">Membrane</location>
        <topology evidence="1">Peripheral membrane protein</topology>
    </subcellularLocation>
</comment>
<evidence type="ECO:0000256" key="1">
    <source>
        <dbReference type="ARBA" id="ARBA00004170"/>
    </source>
</evidence>
<dbReference type="Pfam" id="PF14604">
    <property type="entry name" value="SH3_9"/>
    <property type="match status" value="1"/>
</dbReference>
<feature type="region of interest" description="Disordered" evidence="6">
    <location>
        <begin position="1"/>
        <end position="45"/>
    </location>
</feature>
<evidence type="ECO:0000259" key="7">
    <source>
        <dbReference type="PROSITE" id="PS50002"/>
    </source>
</evidence>
<dbReference type="Pfam" id="PF07653">
    <property type="entry name" value="SH3_2"/>
    <property type="match status" value="1"/>
</dbReference>
<dbReference type="Pfam" id="PF00018">
    <property type="entry name" value="SH3_1"/>
    <property type="match status" value="1"/>
</dbReference>
<dbReference type="SUPFAM" id="SSF50044">
    <property type="entry name" value="SH3-domain"/>
    <property type="match status" value="5"/>
</dbReference>
<evidence type="ECO:0000313" key="8">
    <source>
        <dbReference type="EMBL" id="KAJ6236769.1"/>
    </source>
</evidence>
<dbReference type="PROSITE" id="PS50002">
    <property type="entry name" value="SH3"/>
    <property type="match status" value="4"/>
</dbReference>
<dbReference type="PRINTS" id="PR00452">
    <property type="entry name" value="SH3DOMAIN"/>
</dbReference>
<dbReference type="Proteomes" id="UP001150062">
    <property type="component" value="Unassembled WGS sequence"/>
</dbReference>
<keyword evidence="9" id="KW-1185">Reference proteome</keyword>
<dbReference type="InterPro" id="IPR050384">
    <property type="entry name" value="Endophilin_SH3RF"/>
</dbReference>
<keyword evidence="3" id="KW-0175">Coiled coil</keyword>
<feature type="domain" description="SH3" evidence="7">
    <location>
        <begin position="495"/>
        <end position="555"/>
    </location>
</feature>
<feature type="domain" description="SH3" evidence="7">
    <location>
        <begin position="105"/>
        <end position="165"/>
    </location>
</feature>
<comment type="caution">
    <text evidence="8">The sequence shown here is derived from an EMBL/GenBank/DDBJ whole genome shotgun (WGS) entry which is preliminary data.</text>
</comment>
<dbReference type="CDD" id="cd00174">
    <property type="entry name" value="SH3"/>
    <property type="match status" value="3"/>
</dbReference>
<keyword evidence="2 5" id="KW-0728">SH3 domain</keyword>
<feature type="domain" description="SH3" evidence="7">
    <location>
        <begin position="353"/>
        <end position="413"/>
    </location>
</feature>
<protein>
    <submittedName>
        <fullName evidence="8">Jak pathway signal transduction adaptor molecule</fullName>
    </submittedName>
</protein>
<organism evidence="8 9">
    <name type="scientific">Anaeramoeba flamelloides</name>
    <dbReference type="NCBI Taxonomy" id="1746091"/>
    <lineage>
        <taxon>Eukaryota</taxon>
        <taxon>Metamonada</taxon>
        <taxon>Anaeramoebidae</taxon>
        <taxon>Anaeramoeba</taxon>
    </lineage>
</organism>
<dbReference type="PANTHER" id="PTHR14167:SF81">
    <property type="entry name" value="ENDOPHILIN-A"/>
    <property type="match status" value="1"/>
</dbReference>
<feature type="region of interest" description="Disordered" evidence="6">
    <location>
        <begin position="69"/>
        <end position="96"/>
    </location>
</feature>
<gene>
    <name evidence="8" type="ORF">M0813_27514</name>
</gene>
<dbReference type="InterPro" id="IPR001452">
    <property type="entry name" value="SH3_domain"/>
</dbReference>
<evidence type="ECO:0000256" key="3">
    <source>
        <dbReference type="ARBA" id="ARBA00023054"/>
    </source>
</evidence>
<dbReference type="EMBL" id="JAOAOG010000242">
    <property type="protein sequence ID" value="KAJ6236769.1"/>
    <property type="molecule type" value="Genomic_DNA"/>
</dbReference>
<evidence type="ECO:0000256" key="4">
    <source>
        <dbReference type="ARBA" id="ARBA00023136"/>
    </source>
</evidence>
<evidence type="ECO:0000256" key="6">
    <source>
        <dbReference type="SAM" id="MobiDB-lite"/>
    </source>
</evidence>
<reference evidence="8" key="1">
    <citation type="submission" date="2022-08" db="EMBL/GenBank/DDBJ databases">
        <title>Novel sulfate-reducing endosymbionts in the free-living metamonad Anaeramoeba.</title>
        <authorList>
            <person name="Jerlstrom-Hultqvist J."/>
            <person name="Cepicka I."/>
            <person name="Gallot-Lavallee L."/>
            <person name="Salas-Leiva D."/>
            <person name="Curtis B.A."/>
            <person name="Zahonova K."/>
            <person name="Pipaliya S."/>
            <person name="Dacks J."/>
            <person name="Roger A.J."/>
        </authorList>
    </citation>
    <scope>NUCLEOTIDE SEQUENCE</scope>
    <source>
        <strain evidence="8">Schooner1</strain>
    </source>
</reference>
<evidence type="ECO:0000256" key="5">
    <source>
        <dbReference type="PROSITE-ProRule" id="PRU00192"/>
    </source>
</evidence>
<feature type="domain" description="SH3" evidence="7">
    <location>
        <begin position="557"/>
        <end position="619"/>
    </location>
</feature>
<evidence type="ECO:0000313" key="9">
    <source>
        <dbReference type="Proteomes" id="UP001150062"/>
    </source>
</evidence>
<evidence type="ECO:0000256" key="2">
    <source>
        <dbReference type="ARBA" id="ARBA00022443"/>
    </source>
</evidence>
<feature type="compositionally biased region" description="Basic residues" evidence="6">
    <location>
        <begin position="33"/>
        <end position="45"/>
    </location>
</feature>
<dbReference type="Gene3D" id="2.30.30.40">
    <property type="entry name" value="SH3 Domains"/>
    <property type="match status" value="4"/>
</dbReference>